<feature type="transmembrane region" description="Helical" evidence="20">
    <location>
        <begin position="288"/>
        <end position="308"/>
    </location>
</feature>
<comment type="function">
    <text evidence="1 20">Component of the ubiquinol-cytochrome c reductase complex (complex III or cytochrome b-c1 complex) that is part of the mitochondrial respiratory chain. The b-c1 complex mediates electron transfer from ubiquinol to cytochrome c. Contributes to the generation of a proton gradient across the mitochondrial membrane that is then used for ATP synthesis.</text>
</comment>
<dbReference type="GO" id="GO:0005743">
    <property type="term" value="C:mitochondrial inner membrane"/>
    <property type="evidence" value="ECO:0007669"/>
    <property type="project" value="UniProtKB-SubCell"/>
</dbReference>
<reference evidence="23" key="1">
    <citation type="journal article" date="2021" name="Am. J. Phys. Anthropol.">
        <title>New mitogenomic lineages in Papio baboons and their phylogeographic implications.</title>
        <authorList>
            <person name="Roos C."/>
            <person name="Knauf S."/>
            <person name="Chuma I.S."/>
            <person name="Maille A."/>
            <person name="Callou C."/>
            <person name="Sabin R."/>
            <person name="Portela Miguez R."/>
            <person name="Zinner D."/>
        </authorList>
    </citation>
    <scope>NUCLEOTIDE SEQUENCE</scope>
</reference>
<accession>A0A895G7C8</accession>
<evidence type="ECO:0000256" key="5">
    <source>
        <dbReference type="ARBA" id="ARBA00022448"/>
    </source>
</evidence>
<feature type="binding site" description="axial binding residue" evidence="19">
    <location>
        <position position="182"/>
    </location>
    <ligand>
        <name>heme b</name>
        <dbReference type="ChEBI" id="CHEBI:60344"/>
        <label>b562</label>
    </ligand>
    <ligandPart>
        <name>Fe</name>
        <dbReference type="ChEBI" id="CHEBI:18248"/>
    </ligandPart>
</feature>
<dbReference type="PROSITE" id="PS51002">
    <property type="entry name" value="CYTB_NTER"/>
    <property type="match status" value="1"/>
</dbReference>
<evidence type="ECO:0000313" key="23">
    <source>
        <dbReference type="EMBL" id="QRZ02704.1"/>
    </source>
</evidence>
<dbReference type="CDD" id="cd00284">
    <property type="entry name" value="Cytochrome_b_N"/>
    <property type="match status" value="1"/>
</dbReference>
<dbReference type="GO" id="GO:0046872">
    <property type="term" value="F:metal ion binding"/>
    <property type="evidence" value="ECO:0007669"/>
    <property type="project" value="UniProtKB-UniRule"/>
</dbReference>
<keyword evidence="12 20" id="KW-1133">Transmembrane helix</keyword>
<evidence type="ECO:0000256" key="16">
    <source>
        <dbReference type="ARBA" id="ARBA00023136"/>
    </source>
</evidence>
<protein>
    <recommendedName>
        <fullName evidence="4 20">Cytochrome b</fullName>
    </recommendedName>
</protein>
<evidence type="ECO:0000256" key="15">
    <source>
        <dbReference type="ARBA" id="ARBA00023128"/>
    </source>
</evidence>
<evidence type="ECO:0000256" key="11">
    <source>
        <dbReference type="ARBA" id="ARBA00022982"/>
    </source>
</evidence>
<evidence type="ECO:0000259" key="21">
    <source>
        <dbReference type="PROSITE" id="PS51002"/>
    </source>
</evidence>
<evidence type="ECO:0000256" key="20">
    <source>
        <dbReference type="RuleBase" id="RU362117"/>
    </source>
</evidence>
<evidence type="ECO:0000256" key="1">
    <source>
        <dbReference type="ARBA" id="ARBA00002566"/>
    </source>
</evidence>
<organism evidence="23">
    <name type="scientific">Papio cynocephalus</name>
    <name type="common">Yellow baboon</name>
    <dbReference type="NCBI Taxonomy" id="9556"/>
    <lineage>
        <taxon>Eukaryota</taxon>
        <taxon>Metazoa</taxon>
        <taxon>Chordata</taxon>
        <taxon>Craniata</taxon>
        <taxon>Vertebrata</taxon>
        <taxon>Euteleostomi</taxon>
        <taxon>Mammalia</taxon>
        <taxon>Eutheria</taxon>
        <taxon>Euarchontoglires</taxon>
        <taxon>Primates</taxon>
        <taxon>Haplorrhini</taxon>
        <taxon>Catarrhini</taxon>
        <taxon>Cercopithecidae</taxon>
        <taxon>Cercopithecinae</taxon>
        <taxon>Papio</taxon>
    </lineage>
</organism>
<evidence type="ECO:0000256" key="7">
    <source>
        <dbReference type="ARBA" id="ARBA00022660"/>
    </source>
</evidence>
<dbReference type="InterPro" id="IPR016174">
    <property type="entry name" value="Di-haem_cyt_TM"/>
</dbReference>
<feature type="transmembrane region" description="Helical" evidence="20">
    <location>
        <begin position="350"/>
        <end position="370"/>
    </location>
</feature>
<keyword evidence="13 19" id="KW-0408">Iron</keyword>
<comment type="similarity">
    <text evidence="17 20">Belongs to the cytochrome b family.</text>
</comment>
<gene>
    <name evidence="23" type="primary">CYTB</name>
</gene>
<feature type="transmembrane region" description="Helical" evidence="20">
    <location>
        <begin position="229"/>
        <end position="250"/>
    </location>
</feature>
<evidence type="ECO:0000256" key="12">
    <source>
        <dbReference type="ARBA" id="ARBA00022989"/>
    </source>
</evidence>
<evidence type="ECO:0000256" key="10">
    <source>
        <dbReference type="ARBA" id="ARBA00022792"/>
    </source>
</evidence>
<comment type="subunit">
    <text evidence="3">The cytochrome bc1 complex contains 11 subunits: 3 respiratory subunits (MT-CYB, CYC1 and UQCRFS1), 2 core proteins (UQCRC1 and UQCRC2) and 6 low-molecular weight proteins (UQCRH/QCR6, UQCRB/QCR7, UQCRQ/QCR8, UQCR10/QCR9, UQCR11/QCR10 and a cleavage product of UQCRFS1). This cytochrome bc1 complex then forms a dimer.</text>
</comment>
<evidence type="ECO:0000256" key="18">
    <source>
        <dbReference type="PIRSR" id="PIRSR038885-1"/>
    </source>
</evidence>
<dbReference type="PANTHER" id="PTHR19271:SF16">
    <property type="entry name" value="CYTOCHROME B"/>
    <property type="match status" value="1"/>
</dbReference>
<evidence type="ECO:0000256" key="14">
    <source>
        <dbReference type="ARBA" id="ARBA00023075"/>
    </source>
</evidence>
<feature type="binding site" description="axial binding residue" evidence="19">
    <location>
        <position position="83"/>
    </location>
    <ligand>
        <name>heme b</name>
        <dbReference type="ChEBI" id="CHEBI:60344"/>
        <label>b562</label>
    </ligand>
    <ligandPart>
        <name>Fe</name>
        <dbReference type="ChEBI" id="CHEBI:18248"/>
    </ligandPart>
</feature>
<keyword evidence="15 20" id="KW-0496">Mitochondrion</keyword>
<keyword evidence="11 20" id="KW-0249">Electron transport</keyword>
<dbReference type="InterPro" id="IPR005798">
    <property type="entry name" value="Cyt_b/b6_C"/>
</dbReference>
<keyword evidence="6 19" id="KW-0349">Heme</keyword>
<dbReference type="InterPro" id="IPR005797">
    <property type="entry name" value="Cyt_b/b6_N"/>
</dbReference>
<evidence type="ECO:0000256" key="4">
    <source>
        <dbReference type="ARBA" id="ARBA00013531"/>
    </source>
</evidence>
<dbReference type="GO" id="GO:0008121">
    <property type="term" value="F:quinol-cytochrome-c reductase activity"/>
    <property type="evidence" value="ECO:0007669"/>
    <property type="project" value="InterPro"/>
</dbReference>
<dbReference type="PIRSF" id="PIRSF038885">
    <property type="entry name" value="COB"/>
    <property type="match status" value="1"/>
</dbReference>
<sequence length="380" mass="42703">MTSTRKSNPIMKMINRSFIDLPTPSNISIWWNFGSLLATCLILQIVTGLFLAMHYSPDTSSAFSSIAHITRDVNYGWTIRYLHANGASMLFICLFLHVGRGLYYGSYLLSKTWNIGIMLLLMTMATAFMGYVLPWGQMSFWGATVITNLLSAVPYVGTDLVQWVWGGPAIDNPTLMRFFTLHFTLPFSIVALTAVHLLFLHETGSNNPCGISSDSDKITFHPYYTIKDILGVALLLLTLMTLALFSPNLLNDPDNYIPADPLNTPPHIKPEWYFLFAYAILRSVPNKLGGVLALFLSILILAIIPMLHKSKQQSMMFRPLSQFLFWLLVTTLLTLTWIGSQPVIQPLTTIGQMASMMYFSTILILMPLAAQIENNLLKWT</sequence>
<dbReference type="InterPro" id="IPR048260">
    <property type="entry name" value="Cytochrome_b_C_euk/bac"/>
</dbReference>
<feature type="domain" description="Cytochrome b/b6 C-terminal region profile" evidence="22">
    <location>
        <begin position="210"/>
        <end position="380"/>
    </location>
</feature>
<dbReference type="FunFam" id="1.20.810.10:FF:000002">
    <property type="entry name" value="Cytochrome b"/>
    <property type="match status" value="1"/>
</dbReference>
<dbReference type="InterPro" id="IPR036150">
    <property type="entry name" value="Cyt_b/b6_C_sf"/>
</dbReference>
<dbReference type="SUPFAM" id="SSF81342">
    <property type="entry name" value="Transmembrane di-heme cytochromes"/>
    <property type="match status" value="1"/>
</dbReference>
<dbReference type="GO" id="GO:0016491">
    <property type="term" value="F:oxidoreductase activity"/>
    <property type="evidence" value="ECO:0007669"/>
    <property type="project" value="UniProtKB-UniRule"/>
</dbReference>
<keyword evidence="7 20" id="KW-0679">Respiratory chain</keyword>
<dbReference type="InterPro" id="IPR048259">
    <property type="entry name" value="Cytochrome_b_N_euk/bac"/>
</dbReference>
<keyword evidence="10" id="KW-0999">Mitochondrion inner membrane</keyword>
<feature type="transmembrane region" description="Helical" evidence="20">
    <location>
        <begin position="115"/>
        <end position="133"/>
    </location>
</feature>
<evidence type="ECO:0000256" key="2">
    <source>
        <dbReference type="ARBA" id="ARBA00004448"/>
    </source>
</evidence>
<evidence type="ECO:0000256" key="3">
    <source>
        <dbReference type="ARBA" id="ARBA00011088"/>
    </source>
</evidence>
<evidence type="ECO:0000256" key="8">
    <source>
        <dbReference type="ARBA" id="ARBA00022692"/>
    </source>
</evidence>
<keyword evidence="14" id="KW-0830">Ubiquinone</keyword>
<feature type="domain" description="Cytochrome b/b6 N-terminal region profile" evidence="21">
    <location>
        <begin position="1"/>
        <end position="209"/>
    </location>
</feature>
<dbReference type="InterPro" id="IPR030689">
    <property type="entry name" value="Cytochrome_b"/>
</dbReference>
<keyword evidence="9 19" id="KW-0479">Metal-binding</keyword>
<feature type="transmembrane region" description="Helical" evidence="20">
    <location>
        <begin position="29"/>
        <end position="52"/>
    </location>
</feature>
<dbReference type="CDD" id="cd00290">
    <property type="entry name" value="cytochrome_b_C"/>
    <property type="match status" value="1"/>
</dbReference>
<dbReference type="InterPro" id="IPR027387">
    <property type="entry name" value="Cytb/b6-like_sf"/>
</dbReference>
<comment type="cofactor">
    <cofactor evidence="20">
        <name>heme b</name>
        <dbReference type="ChEBI" id="CHEBI:60344"/>
    </cofactor>
    <text evidence="20">Binds 2 heme groups non-covalently.</text>
</comment>
<comment type="subcellular location">
    <subcellularLocation>
        <location evidence="2">Mitochondrion inner membrane</location>
        <topology evidence="2">Multi-pass membrane protein</topology>
    </subcellularLocation>
</comment>
<comment type="cofactor">
    <cofactor evidence="19">
        <name>heme</name>
        <dbReference type="ChEBI" id="CHEBI:30413"/>
    </cofactor>
    <text evidence="19">Binds 2 heme groups non-covalently.</text>
</comment>
<keyword evidence="16 20" id="KW-0472">Membrane</keyword>
<evidence type="ECO:0000256" key="6">
    <source>
        <dbReference type="ARBA" id="ARBA00022617"/>
    </source>
</evidence>
<feature type="transmembrane region" description="Helical" evidence="20">
    <location>
        <begin position="140"/>
        <end position="158"/>
    </location>
</feature>
<dbReference type="GO" id="GO:0006122">
    <property type="term" value="P:mitochondrial electron transport, ubiquinol to cytochrome c"/>
    <property type="evidence" value="ECO:0007669"/>
    <property type="project" value="TreeGrafter"/>
</dbReference>
<feature type="binding site" description="axial binding residue" evidence="19">
    <location>
        <position position="196"/>
    </location>
    <ligand>
        <name>heme b</name>
        <dbReference type="ChEBI" id="CHEBI:60344"/>
        <label>b566</label>
    </ligand>
    <ligandPart>
        <name>Fe</name>
        <dbReference type="ChEBI" id="CHEBI:18248"/>
    </ligandPart>
</feature>
<dbReference type="Pfam" id="PF00032">
    <property type="entry name" value="Cytochrom_B_C"/>
    <property type="match status" value="1"/>
</dbReference>
<geneLocation type="mitochondrion" evidence="23"/>
<evidence type="ECO:0000256" key="17">
    <source>
        <dbReference type="ARBA" id="ARBA00061233"/>
    </source>
</evidence>
<dbReference type="GO" id="GO:0045275">
    <property type="term" value="C:respiratory chain complex III"/>
    <property type="evidence" value="ECO:0007669"/>
    <property type="project" value="InterPro"/>
</dbReference>
<feature type="transmembrane region" description="Helical" evidence="20">
    <location>
        <begin position="178"/>
        <end position="200"/>
    </location>
</feature>
<name>A0A895G7C8_PAPCY</name>
<feature type="binding site" evidence="18">
    <location>
        <position position="201"/>
    </location>
    <ligand>
        <name>a ubiquinone</name>
        <dbReference type="ChEBI" id="CHEBI:16389"/>
    </ligand>
</feature>
<dbReference type="EMBL" id="MT279060">
    <property type="protein sequence ID" value="QRZ02704.1"/>
    <property type="molecule type" value="Genomic_DNA"/>
</dbReference>
<dbReference type="SUPFAM" id="SSF81648">
    <property type="entry name" value="a domain/subunit of cytochrome bc1 complex (Ubiquinol-cytochrome c reductase)"/>
    <property type="match status" value="1"/>
</dbReference>
<dbReference type="Pfam" id="PF00033">
    <property type="entry name" value="Cytochrome_B"/>
    <property type="match status" value="1"/>
</dbReference>
<proteinExistence type="inferred from homology"/>
<keyword evidence="8 20" id="KW-0812">Transmembrane</keyword>
<dbReference type="Gene3D" id="1.20.810.10">
    <property type="entry name" value="Cytochrome Bc1 Complex, Chain C"/>
    <property type="match status" value="1"/>
</dbReference>
<keyword evidence="5 20" id="KW-0813">Transport</keyword>
<feature type="transmembrane region" description="Helical" evidence="20">
    <location>
        <begin position="81"/>
        <end position="103"/>
    </location>
</feature>
<feature type="binding site" description="axial binding residue" evidence="19">
    <location>
        <position position="97"/>
    </location>
    <ligand>
        <name>heme b</name>
        <dbReference type="ChEBI" id="CHEBI:60344"/>
        <label>b566</label>
    </ligand>
    <ligandPart>
        <name>Fe</name>
        <dbReference type="ChEBI" id="CHEBI:18248"/>
    </ligandPart>
</feature>
<evidence type="ECO:0000256" key="19">
    <source>
        <dbReference type="PIRSR" id="PIRSR038885-2"/>
    </source>
</evidence>
<feature type="transmembrane region" description="Helical" evidence="20">
    <location>
        <begin position="320"/>
        <end position="338"/>
    </location>
</feature>
<evidence type="ECO:0000256" key="9">
    <source>
        <dbReference type="ARBA" id="ARBA00022723"/>
    </source>
</evidence>
<evidence type="ECO:0000259" key="22">
    <source>
        <dbReference type="PROSITE" id="PS51003"/>
    </source>
</evidence>
<dbReference type="PANTHER" id="PTHR19271">
    <property type="entry name" value="CYTOCHROME B"/>
    <property type="match status" value="1"/>
</dbReference>
<evidence type="ECO:0000256" key="13">
    <source>
        <dbReference type="ARBA" id="ARBA00023004"/>
    </source>
</evidence>
<dbReference type="PROSITE" id="PS51003">
    <property type="entry name" value="CYTB_CTER"/>
    <property type="match status" value="1"/>
</dbReference>
<dbReference type="AlphaFoldDB" id="A0A895G7C8"/>